<dbReference type="EMBL" id="LAZR01010700">
    <property type="protein sequence ID" value="KKM65588.1"/>
    <property type="molecule type" value="Genomic_DNA"/>
</dbReference>
<name>A0A0F9J7Q7_9ZZZZ</name>
<reference evidence="1" key="1">
    <citation type="journal article" date="2015" name="Nature">
        <title>Complex archaea that bridge the gap between prokaryotes and eukaryotes.</title>
        <authorList>
            <person name="Spang A."/>
            <person name="Saw J.H."/>
            <person name="Jorgensen S.L."/>
            <person name="Zaremba-Niedzwiedzka K."/>
            <person name="Martijn J."/>
            <person name="Lind A.E."/>
            <person name="van Eijk R."/>
            <person name="Schleper C."/>
            <person name="Guy L."/>
            <person name="Ettema T.J."/>
        </authorList>
    </citation>
    <scope>NUCLEOTIDE SEQUENCE</scope>
</reference>
<comment type="caution">
    <text evidence="1">The sequence shown here is derived from an EMBL/GenBank/DDBJ whole genome shotgun (WGS) entry which is preliminary data.</text>
</comment>
<accession>A0A0F9J7Q7</accession>
<dbReference type="AlphaFoldDB" id="A0A0F9J7Q7"/>
<gene>
    <name evidence="1" type="ORF">LCGC14_1489720</name>
</gene>
<proteinExistence type="predicted"/>
<protein>
    <submittedName>
        <fullName evidence="1">Uncharacterized protein</fullName>
    </submittedName>
</protein>
<organism evidence="1">
    <name type="scientific">marine sediment metagenome</name>
    <dbReference type="NCBI Taxonomy" id="412755"/>
    <lineage>
        <taxon>unclassified sequences</taxon>
        <taxon>metagenomes</taxon>
        <taxon>ecological metagenomes</taxon>
    </lineage>
</organism>
<evidence type="ECO:0000313" key="1">
    <source>
        <dbReference type="EMBL" id="KKM65588.1"/>
    </source>
</evidence>
<sequence length="200" mass="22681">MFKNNKAFSKEILNKLNEVSVKLVNVVLKDVFDKIQMHADDPTIWPLQIGEEIKSIVDCERALNFMVEKLDKNGFTCICGTDYYAIDITPELDDLGQDKEEIMKASTAFDFSRKSEKIKMLEVFDYISQIVENSALKGEHKVVISIMGHPINGNPRVIKRLIKKLIGAGYWVGDAAGKKIDTEARPDYAKIKKLTIGWNK</sequence>